<dbReference type="Gene3D" id="3.90.226.10">
    <property type="entry name" value="2-enoyl-CoA Hydratase, Chain A, domain 1"/>
    <property type="match status" value="1"/>
</dbReference>
<protein>
    <recommendedName>
        <fullName evidence="4">Clp protease</fullName>
    </recommendedName>
</protein>
<evidence type="ECO:0000313" key="2">
    <source>
        <dbReference type="EMBL" id="MBD7988474.1"/>
    </source>
</evidence>
<reference evidence="2 3" key="1">
    <citation type="submission" date="2020-08" db="EMBL/GenBank/DDBJ databases">
        <title>A Genomic Blueprint of the Chicken Gut Microbiome.</title>
        <authorList>
            <person name="Gilroy R."/>
            <person name="Ravi A."/>
            <person name="Getino M."/>
            <person name="Pursley I."/>
            <person name="Horton D.L."/>
            <person name="Alikhan N.-F."/>
            <person name="Baker D."/>
            <person name="Gharbi K."/>
            <person name="Hall N."/>
            <person name="Watson M."/>
            <person name="Adriaenssens E.M."/>
            <person name="Foster-Nyarko E."/>
            <person name="Jarju S."/>
            <person name="Secka A."/>
            <person name="Antonio M."/>
            <person name="Oren A."/>
            <person name="Chaudhuri R."/>
            <person name="La Ragione R.M."/>
            <person name="Hildebrand F."/>
            <person name="Pallen M.J."/>
        </authorList>
    </citation>
    <scope>NUCLEOTIDE SEQUENCE [LARGE SCALE GENOMIC DNA]</scope>
    <source>
        <strain evidence="2 3">Sa2BVA3</strain>
    </source>
</reference>
<name>A0ABR8ULE6_9GAMM</name>
<evidence type="ECO:0000313" key="3">
    <source>
        <dbReference type="Proteomes" id="UP000647183"/>
    </source>
</evidence>
<comment type="caution">
    <text evidence="2">The sequence shown here is derived from an EMBL/GenBank/DDBJ whole genome shotgun (WGS) entry which is preliminary data.</text>
</comment>
<organism evidence="2 3">
    <name type="scientific">Luteimonas colneyensis</name>
    <dbReference type="NCBI Taxonomy" id="2762230"/>
    <lineage>
        <taxon>Bacteria</taxon>
        <taxon>Pseudomonadati</taxon>
        <taxon>Pseudomonadota</taxon>
        <taxon>Gammaproteobacteria</taxon>
        <taxon>Lysobacterales</taxon>
        <taxon>Lysobacteraceae</taxon>
        <taxon>Luteimonas</taxon>
    </lineage>
</organism>
<feature type="chain" id="PRO_5045602613" description="Clp protease" evidence="1">
    <location>
        <begin position="23"/>
        <end position="250"/>
    </location>
</feature>
<keyword evidence="1" id="KW-0732">Signal</keyword>
<keyword evidence="3" id="KW-1185">Reference proteome</keyword>
<dbReference type="InterPro" id="IPR029045">
    <property type="entry name" value="ClpP/crotonase-like_dom_sf"/>
</dbReference>
<dbReference type="SUPFAM" id="SSF52096">
    <property type="entry name" value="ClpP/crotonase"/>
    <property type="match status" value="1"/>
</dbReference>
<dbReference type="RefSeq" id="WP_191729677.1">
    <property type="nucleotide sequence ID" value="NZ_JACSQJ010000006.1"/>
</dbReference>
<dbReference type="EMBL" id="JACSQJ010000006">
    <property type="protein sequence ID" value="MBD7988474.1"/>
    <property type="molecule type" value="Genomic_DNA"/>
</dbReference>
<accession>A0ABR8ULE6</accession>
<evidence type="ECO:0008006" key="4">
    <source>
        <dbReference type="Google" id="ProtNLM"/>
    </source>
</evidence>
<dbReference type="Proteomes" id="UP000647183">
    <property type="component" value="Unassembled WGS sequence"/>
</dbReference>
<gene>
    <name evidence="2" type="ORF">H9645_10600</name>
</gene>
<proteinExistence type="predicted"/>
<evidence type="ECO:0000256" key="1">
    <source>
        <dbReference type="SAM" id="SignalP"/>
    </source>
</evidence>
<feature type="signal peptide" evidence="1">
    <location>
        <begin position="1"/>
        <end position="22"/>
    </location>
</feature>
<sequence length="250" mass="27149">MRRGAPAMTGLQLFFCAAMAIAGEPGQAASGEAPPVEVRTRGPELIYTGSITPKGVARARALLDASPQVREVVVNSGGGDVAAGMDFGDMIHARGLDVKVSGGLCMSSCANYVFTAGRRKTIEPGSLVIWHGSMLQEGLFEQFDPRTLVHPQGRPLRWWERRMAARAVRLDFERLLRRQNAFYARLGVDGAITVIGQRMGCDCQWTLRVKDMAAFGVRDVAAPDGYGQPGYGTHDFPWELLRPEGDATRG</sequence>